<dbReference type="InterPro" id="IPR041685">
    <property type="entry name" value="AAA_GajA/Old/RecF-like"/>
</dbReference>
<dbReference type="Pfam" id="PF20469">
    <property type="entry name" value="OLD-like_TOPRIM"/>
    <property type="match status" value="1"/>
</dbReference>
<evidence type="ECO:0000313" key="3">
    <source>
        <dbReference type="EMBL" id="RGN21251.1"/>
    </source>
</evidence>
<dbReference type="PANTHER" id="PTHR43581">
    <property type="entry name" value="ATP/GTP PHOSPHATASE"/>
    <property type="match status" value="1"/>
</dbReference>
<feature type="domain" description="OLD protein-like TOPRIM" evidence="2">
    <location>
        <begin position="383"/>
        <end position="467"/>
    </location>
</feature>
<dbReference type="InterPro" id="IPR034139">
    <property type="entry name" value="TOPRIM_OLD"/>
</dbReference>
<dbReference type="Proteomes" id="UP000260970">
    <property type="component" value="Unassembled WGS sequence"/>
</dbReference>
<sequence length="641" mass="72840">MYISEIKIDGYKNCNIKSTISFNPRLNILVGENASGKTTIIDAIRMILRDSEQKYVTEDDFYKSFDNEEQRKNVLIDLKMGNLSPEERITFLSWCNAEFEAELHLEIEKEPNQKGYFKKSIWGGKSKSSAFEEETFDYIDTIYLPALRNAEEKLTNGKKSRLALLLKHQYKDEVRKKQLVDAFSEFNQSIIKNEDNKYSEIEQAKKDINTAMKESMGTVFGQSVNLQFSESSFVSILQNIKMVFFPHMGEMDEKKFRDVAINSLGYNNLLYIATVFAELEVVNKNNSLFTVLLIEEPEAHLHPQIQSKLIKYLQKMANEKQNLQIIVTTHSAVIAASVGVDAIIHIKGTETGITAKKIFDFQLDDNVKKYLNRWMDITKSTLLFSKGVILVEGICEAMLLPALAAIVLAEYNQGRDETLPASLEEAGVSVVNVNGINFKYFFPLFYDTEGWDIERLPIRCSGITDKDPKSIEIVDEEGKKKKQKVYPIETEEVEGGNEAIGLAEELESTKQARLYVASLKTFEYDLAMCGNFALMAEVIKEGWQTGDENRSGVKAECKKIIDKNNEYDGDNESRRKDAKYIYEHIDSDELGKSIFSQLLLEKIEQGKEVKIPSYIKKAIIWACGGNYDEGRMSGASSESNL</sequence>
<evidence type="ECO:0000313" key="4">
    <source>
        <dbReference type="Proteomes" id="UP000260970"/>
    </source>
</evidence>
<protein>
    <submittedName>
        <fullName evidence="3">DUF2813 domain-containing protein</fullName>
    </submittedName>
</protein>
<evidence type="ECO:0000259" key="1">
    <source>
        <dbReference type="Pfam" id="PF13175"/>
    </source>
</evidence>
<dbReference type="Pfam" id="PF13175">
    <property type="entry name" value="AAA_15"/>
    <property type="match status" value="1"/>
</dbReference>
<gene>
    <name evidence="3" type="ORF">DXB72_12950</name>
</gene>
<dbReference type="SUPFAM" id="SSF52540">
    <property type="entry name" value="P-loop containing nucleoside triphosphate hydrolases"/>
    <property type="match status" value="1"/>
</dbReference>
<dbReference type="RefSeq" id="WP_117691015.1">
    <property type="nucleotide sequence ID" value="NZ_QSUE01000013.1"/>
</dbReference>
<dbReference type="CDD" id="cd01026">
    <property type="entry name" value="TOPRIM_OLD"/>
    <property type="match status" value="1"/>
</dbReference>
<name>A0A3E5ALH0_9FIRM</name>
<dbReference type="Gene3D" id="3.40.50.300">
    <property type="entry name" value="P-loop containing nucleotide triphosphate hydrolases"/>
    <property type="match status" value="1"/>
</dbReference>
<proteinExistence type="predicted"/>
<reference evidence="3 4" key="1">
    <citation type="submission" date="2018-08" db="EMBL/GenBank/DDBJ databases">
        <title>A genome reference for cultivated species of the human gut microbiota.</title>
        <authorList>
            <person name="Zou Y."/>
            <person name="Xue W."/>
            <person name="Luo G."/>
        </authorList>
    </citation>
    <scope>NUCLEOTIDE SEQUENCE [LARGE SCALE GENOMIC DNA]</scope>
    <source>
        <strain evidence="3 4">OM05-6AA</strain>
    </source>
</reference>
<dbReference type="EMBL" id="QSUG01000015">
    <property type="protein sequence ID" value="RGN21251.1"/>
    <property type="molecule type" value="Genomic_DNA"/>
</dbReference>
<accession>A0A3E5ALH0</accession>
<evidence type="ECO:0000259" key="2">
    <source>
        <dbReference type="Pfam" id="PF20469"/>
    </source>
</evidence>
<dbReference type="AlphaFoldDB" id="A0A3E5ALH0"/>
<comment type="caution">
    <text evidence="3">The sequence shown here is derived from an EMBL/GenBank/DDBJ whole genome shotgun (WGS) entry which is preliminary data.</text>
</comment>
<dbReference type="InterPro" id="IPR027417">
    <property type="entry name" value="P-loop_NTPase"/>
</dbReference>
<organism evidence="3 4">
    <name type="scientific">Agathobacter rectalis</name>
    <dbReference type="NCBI Taxonomy" id="39491"/>
    <lineage>
        <taxon>Bacteria</taxon>
        <taxon>Bacillati</taxon>
        <taxon>Bacillota</taxon>
        <taxon>Clostridia</taxon>
        <taxon>Lachnospirales</taxon>
        <taxon>Lachnospiraceae</taxon>
        <taxon>Agathobacter</taxon>
    </lineage>
</organism>
<dbReference type="PANTHER" id="PTHR43581:SF4">
    <property type="entry name" value="ATP_GTP PHOSPHATASE"/>
    <property type="match status" value="1"/>
</dbReference>
<dbReference type="InterPro" id="IPR051396">
    <property type="entry name" value="Bact_Antivir_Def_Nuclease"/>
</dbReference>
<feature type="domain" description="Endonuclease GajA/Old nuclease/RecF-like AAA" evidence="1">
    <location>
        <begin position="1"/>
        <end position="335"/>
    </location>
</feature>